<gene>
    <name evidence="2" type="ORF">SI8410_16020292</name>
</gene>
<sequence length="250" mass="26480">MAEKGGKGSALPRGKGVSKSPAGKADSVKDISGGSSKASRKGSSANSKAPKKLETDGKSPFVSPSGKGDWGKGGDTDKAGKDGERGKSPIAKILSEVELKLESDLPKNVKILKDCEAATILEGIQDHLLILSDDPKIKIPESFGKALKYTQNLAQRYTNPQDVAQALEYPSEKNPAPSQSQIILKQAIPIDLELHLLAQICMISNAGPETIDEVYALVPSLKDNRDKNMGPIGEALAELAKLKQPKRGCS</sequence>
<dbReference type="InterPro" id="IPR010997">
    <property type="entry name" value="HRDC-like_sf"/>
</dbReference>
<feature type="compositionally biased region" description="Basic and acidic residues" evidence="1">
    <location>
        <begin position="69"/>
        <end position="87"/>
    </location>
</feature>
<dbReference type="SUPFAM" id="SSF47819">
    <property type="entry name" value="HRDC-like"/>
    <property type="match status" value="1"/>
</dbReference>
<evidence type="ECO:0000313" key="3">
    <source>
        <dbReference type="Proteomes" id="UP000663760"/>
    </source>
</evidence>
<dbReference type="OrthoDB" id="2186918at2759"/>
<dbReference type="AlphaFoldDB" id="A0A7I8LK57"/>
<dbReference type="Proteomes" id="UP000663760">
    <property type="component" value="Chromosome 16"/>
</dbReference>
<organism evidence="2 3">
    <name type="scientific">Spirodela intermedia</name>
    <name type="common">Intermediate duckweed</name>
    <dbReference type="NCBI Taxonomy" id="51605"/>
    <lineage>
        <taxon>Eukaryota</taxon>
        <taxon>Viridiplantae</taxon>
        <taxon>Streptophyta</taxon>
        <taxon>Embryophyta</taxon>
        <taxon>Tracheophyta</taxon>
        <taxon>Spermatophyta</taxon>
        <taxon>Magnoliopsida</taxon>
        <taxon>Liliopsida</taxon>
        <taxon>Araceae</taxon>
        <taxon>Lemnoideae</taxon>
        <taxon>Spirodela</taxon>
    </lineage>
</organism>
<dbReference type="PANTHER" id="PTHR21297">
    <property type="entry name" value="DNA-DIRECTED RNA POLYMERASE II"/>
    <property type="match status" value="1"/>
</dbReference>
<accession>A0A7I8LK57</accession>
<dbReference type="InterPro" id="IPR038324">
    <property type="entry name" value="Rpb4/RPC9_sf"/>
</dbReference>
<dbReference type="InterPro" id="IPR045222">
    <property type="entry name" value="Rpb4-like"/>
</dbReference>
<dbReference type="Gene3D" id="1.20.1250.40">
    <property type="match status" value="1"/>
</dbReference>
<proteinExistence type="predicted"/>
<reference evidence="2" key="1">
    <citation type="submission" date="2020-02" db="EMBL/GenBank/DDBJ databases">
        <authorList>
            <person name="Scholz U."/>
            <person name="Mascher M."/>
            <person name="Fiebig A."/>
        </authorList>
    </citation>
    <scope>NUCLEOTIDE SEQUENCE</scope>
</reference>
<feature type="compositionally biased region" description="Low complexity" evidence="1">
    <location>
        <begin position="32"/>
        <end position="48"/>
    </location>
</feature>
<dbReference type="EMBL" id="LR746279">
    <property type="protein sequence ID" value="CAA7409614.1"/>
    <property type="molecule type" value="Genomic_DNA"/>
</dbReference>
<keyword evidence="3" id="KW-1185">Reference proteome</keyword>
<dbReference type="GO" id="GO:0000166">
    <property type="term" value="F:nucleotide binding"/>
    <property type="evidence" value="ECO:0007669"/>
    <property type="project" value="InterPro"/>
</dbReference>
<protein>
    <submittedName>
        <fullName evidence="2">Uncharacterized protein</fullName>
    </submittedName>
</protein>
<evidence type="ECO:0000256" key="1">
    <source>
        <dbReference type="SAM" id="MobiDB-lite"/>
    </source>
</evidence>
<name>A0A7I8LK57_SPIIN</name>
<feature type="region of interest" description="Disordered" evidence="1">
    <location>
        <begin position="1"/>
        <end position="89"/>
    </location>
</feature>
<evidence type="ECO:0000313" key="2">
    <source>
        <dbReference type="EMBL" id="CAA7409614.1"/>
    </source>
</evidence>